<feature type="transmembrane region" description="Helical" evidence="8">
    <location>
        <begin position="57"/>
        <end position="78"/>
    </location>
</feature>
<comment type="caution">
    <text evidence="9">The sequence shown here is derived from an EMBL/GenBank/DDBJ whole genome shotgun (WGS) entry which is preliminary data.</text>
</comment>
<keyword evidence="3 8" id="KW-0812">Transmembrane</keyword>
<evidence type="ECO:0000256" key="7">
    <source>
        <dbReference type="ARBA" id="ARBA00023136"/>
    </source>
</evidence>
<evidence type="ECO:0000313" key="9">
    <source>
        <dbReference type="EMBL" id="KAK6619280.1"/>
    </source>
</evidence>
<gene>
    <name evidence="9" type="ORF">RUM44_003662</name>
</gene>
<evidence type="ECO:0000256" key="6">
    <source>
        <dbReference type="ARBA" id="ARBA00023098"/>
    </source>
</evidence>
<keyword evidence="6" id="KW-0443">Lipid metabolism</keyword>
<dbReference type="Proteomes" id="UP001359485">
    <property type="component" value="Unassembled WGS sequence"/>
</dbReference>
<organism evidence="9 10">
    <name type="scientific">Polyplax serrata</name>
    <name type="common">Common mouse louse</name>
    <dbReference type="NCBI Taxonomy" id="468196"/>
    <lineage>
        <taxon>Eukaryota</taxon>
        <taxon>Metazoa</taxon>
        <taxon>Ecdysozoa</taxon>
        <taxon>Arthropoda</taxon>
        <taxon>Hexapoda</taxon>
        <taxon>Insecta</taxon>
        <taxon>Pterygota</taxon>
        <taxon>Neoptera</taxon>
        <taxon>Paraneoptera</taxon>
        <taxon>Psocodea</taxon>
        <taxon>Troctomorpha</taxon>
        <taxon>Phthiraptera</taxon>
        <taxon>Anoplura</taxon>
        <taxon>Polyplacidae</taxon>
        <taxon>Polyplax</taxon>
    </lineage>
</organism>
<protein>
    <recommendedName>
        <fullName evidence="2">Seipin</fullName>
    </recommendedName>
</protein>
<keyword evidence="5 8" id="KW-1133">Transmembrane helix</keyword>
<comment type="subcellular location">
    <subcellularLocation>
        <location evidence="1">Endoplasmic reticulum membrane</location>
        <topology evidence="1">Multi-pass membrane protein</topology>
    </subcellularLocation>
</comment>
<keyword evidence="10" id="KW-1185">Reference proteome</keyword>
<name>A0ABR1AH38_POLSC</name>
<proteinExistence type="predicted"/>
<dbReference type="Pfam" id="PF06775">
    <property type="entry name" value="Seipin"/>
    <property type="match status" value="1"/>
</dbReference>
<keyword evidence="4" id="KW-0256">Endoplasmic reticulum</keyword>
<evidence type="ECO:0000313" key="10">
    <source>
        <dbReference type="Proteomes" id="UP001359485"/>
    </source>
</evidence>
<evidence type="ECO:0000256" key="8">
    <source>
        <dbReference type="SAM" id="Phobius"/>
    </source>
</evidence>
<evidence type="ECO:0000256" key="2">
    <source>
        <dbReference type="ARBA" id="ARBA00022064"/>
    </source>
</evidence>
<sequence length="342" mass="39770">MIVGVFCSLVSGALKPFRRMMFTMPGLSYVNNRVEEIKDRSNEKIKKVKGTALRGGIFILSFSIIVWMAIFIYVAFYYTYMPALTHVRPVHVQFKTCDDAESSICSFPYAHVILTRRQQFLMVGQSYKIYLNFEMPESVANRNLGMFMVCLDLNDKDGTHVARSCRPVMLHYRSRLLHIIKTVVMAPLLVLGTAEEKQLITVEMFSDFEEDDNHPVTNMYVEIKSKKIELYSSSMHIHAHFTGLRYLMFHWPVLSAILGVGTNLFLILFVLLLSWYHLFNNESRTNYYSQVLRDKFYPLKKEDNMQKKEILELEDLSSDTNKALCPHYPKSVVKKKVFLVHI</sequence>
<dbReference type="CDD" id="cd23995">
    <property type="entry name" value="Seipin_BSCL2_like"/>
    <property type="match status" value="1"/>
</dbReference>
<reference evidence="9 10" key="1">
    <citation type="submission" date="2023-09" db="EMBL/GenBank/DDBJ databases">
        <title>Genomes of two closely related lineages of the louse Polyplax serrata with different host specificities.</title>
        <authorList>
            <person name="Martinu J."/>
            <person name="Tarabai H."/>
            <person name="Stefka J."/>
            <person name="Hypsa V."/>
        </authorList>
    </citation>
    <scope>NUCLEOTIDE SEQUENCE [LARGE SCALE GENOMIC DNA]</scope>
    <source>
        <strain evidence="9">98ZLc_SE</strain>
    </source>
</reference>
<feature type="transmembrane region" description="Helical" evidence="8">
    <location>
        <begin position="253"/>
        <end position="276"/>
    </location>
</feature>
<dbReference type="EMBL" id="JAWJWF010000049">
    <property type="protein sequence ID" value="KAK6619280.1"/>
    <property type="molecule type" value="Genomic_DNA"/>
</dbReference>
<evidence type="ECO:0000256" key="5">
    <source>
        <dbReference type="ARBA" id="ARBA00022989"/>
    </source>
</evidence>
<dbReference type="PANTHER" id="PTHR21212:SF0">
    <property type="entry name" value="SEIPIN"/>
    <property type="match status" value="1"/>
</dbReference>
<dbReference type="InterPro" id="IPR009617">
    <property type="entry name" value="Seipin"/>
</dbReference>
<dbReference type="PANTHER" id="PTHR21212">
    <property type="entry name" value="BERNARDINELLI-SEIP CONGENITAL LIPODYSTROPHY 2 HOMOLOG BSCL2 PROTEIN"/>
    <property type="match status" value="1"/>
</dbReference>
<evidence type="ECO:0000256" key="3">
    <source>
        <dbReference type="ARBA" id="ARBA00022692"/>
    </source>
</evidence>
<evidence type="ECO:0000256" key="1">
    <source>
        <dbReference type="ARBA" id="ARBA00004477"/>
    </source>
</evidence>
<accession>A0ABR1AH38</accession>
<evidence type="ECO:0000256" key="4">
    <source>
        <dbReference type="ARBA" id="ARBA00022824"/>
    </source>
</evidence>
<keyword evidence="7 8" id="KW-0472">Membrane</keyword>